<evidence type="ECO:0000256" key="6">
    <source>
        <dbReference type="ARBA" id="ARBA00022475"/>
    </source>
</evidence>
<evidence type="ECO:0000256" key="10">
    <source>
        <dbReference type="ARBA" id="ARBA00022737"/>
    </source>
</evidence>
<organism evidence="22 23">
    <name type="scientific">Hypocrea atroviridis (strain ATCC 20476 / IMI 206040)</name>
    <name type="common">Trichoderma atroviride</name>
    <dbReference type="NCBI Taxonomy" id="452589"/>
    <lineage>
        <taxon>Eukaryota</taxon>
        <taxon>Fungi</taxon>
        <taxon>Dikarya</taxon>
        <taxon>Ascomycota</taxon>
        <taxon>Pezizomycotina</taxon>
        <taxon>Sordariomycetes</taxon>
        <taxon>Hypocreomycetidae</taxon>
        <taxon>Hypocreales</taxon>
        <taxon>Hypocreaceae</taxon>
        <taxon>Trichoderma</taxon>
    </lineage>
</organism>
<dbReference type="GeneID" id="25783858"/>
<evidence type="ECO:0000256" key="18">
    <source>
        <dbReference type="ARBA" id="ARBA00029684"/>
    </source>
</evidence>
<dbReference type="GO" id="GO:0003779">
    <property type="term" value="F:actin binding"/>
    <property type="evidence" value="ECO:0007669"/>
    <property type="project" value="UniProtKB-KW"/>
</dbReference>
<dbReference type="FunFam" id="1.10.238.10:FF:000339">
    <property type="entry name" value="Actin cytoskeleton-regulatory complex protein END3"/>
    <property type="match status" value="1"/>
</dbReference>
<gene>
    <name evidence="22" type="ORF">TRIATDRAFT_33363</name>
</gene>
<dbReference type="STRING" id="452589.G9P0P5"/>
<protein>
    <recommendedName>
        <fullName evidence="18">Endocytosis protein 3</fullName>
    </recommendedName>
</protein>
<dbReference type="eggNOG" id="KOG0998">
    <property type="taxonomic scope" value="Eukaryota"/>
</dbReference>
<evidence type="ECO:0000256" key="19">
    <source>
        <dbReference type="SAM" id="MobiDB-lite"/>
    </source>
</evidence>
<keyword evidence="15" id="KW-0009">Actin-binding</keyword>
<dbReference type="GO" id="GO:0016197">
    <property type="term" value="P:endosomal transport"/>
    <property type="evidence" value="ECO:0007669"/>
    <property type="project" value="TreeGrafter"/>
</dbReference>
<comment type="similarity">
    <text evidence="4">Belongs to the END3 family.</text>
</comment>
<keyword evidence="9" id="KW-0479">Metal-binding</keyword>
<evidence type="ECO:0000256" key="17">
    <source>
        <dbReference type="ARBA" id="ARBA00025194"/>
    </source>
</evidence>
<dbReference type="OMA" id="DWLIPES"/>
<dbReference type="InterPro" id="IPR002048">
    <property type="entry name" value="EF_hand_dom"/>
</dbReference>
<evidence type="ECO:0000259" key="20">
    <source>
        <dbReference type="PROSITE" id="PS50031"/>
    </source>
</evidence>
<comment type="caution">
    <text evidence="22">The sequence shown here is derived from an EMBL/GenBank/DDBJ whole genome shotgun (WGS) entry which is preliminary data.</text>
</comment>
<dbReference type="InterPro" id="IPR018247">
    <property type="entry name" value="EF_Hand_1_Ca_BS"/>
</dbReference>
<keyword evidence="14" id="KW-0472">Membrane</keyword>
<evidence type="ECO:0000256" key="4">
    <source>
        <dbReference type="ARBA" id="ARBA00009909"/>
    </source>
</evidence>
<dbReference type="SMART" id="SM00027">
    <property type="entry name" value="EH"/>
    <property type="match status" value="2"/>
</dbReference>
<dbReference type="RefSeq" id="XP_013940579.1">
    <property type="nucleotide sequence ID" value="XM_014085104.1"/>
</dbReference>
<keyword evidence="11" id="KW-0967">Endosome</keyword>
<evidence type="ECO:0000313" key="22">
    <source>
        <dbReference type="EMBL" id="EHK43196.1"/>
    </source>
</evidence>
<dbReference type="Proteomes" id="UP000005426">
    <property type="component" value="Unassembled WGS sequence"/>
</dbReference>
<dbReference type="PROSITE" id="PS00018">
    <property type="entry name" value="EF_HAND_1"/>
    <property type="match status" value="1"/>
</dbReference>
<keyword evidence="6" id="KW-1003">Cell membrane</keyword>
<dbReference type="InterPro" id="IPR025604">
    <property type="entry name" value="End3"/>
</dbReference>
<comment type="function">
    <text evidence="17">Component of the PAN1 actin cytoskeleton-regulatory complex required for the internalization of endosomes during actin-coupled endocytosis. The complex links the site of endocytosis to the cell membrane-associated actin cytoskeleton. Mediates uptake of external molecules and vacuolar degradation of plasma membrane proteins. Plays a role in the proper organization of the cell membrane-associated actin cytoskeleton and promotes its destabilization.</text>
</comment>
<evidence type="ECO:0000256" key="14">
    <source>
        <dbReference type="ARBA" id="ARBA00023136"/>
    </source>
</evidence>
<dbReference type="HOGENOM" id="CLU_040829_0_0_1"/>
<comment type="subcellular location">
    <subcellularLocation>
        <location evidence="3">Cell membrane</location>
        <topology evidence="3">Peripheral membrane protein</topology>
        <orientation evidence="3">Cytoplasmic side</orientation>
    </subcellularLocation>
    <subcellularLocation>
        <location evidence="2">Cytoplasm</location>
        <location evidence="2">Cytoskeleton</location>
        <location evidence="2">Actin patch</location>
    </subcellularLocation>
    <subcellularLocation>
        <location evidence="1">Endosome membrane</location>
        <topology evidence="1">Peripheral membrane protein</topology>
        <orientation evidence="1">Cytoplasmic side</orientation>
    </subcellularLocation>
</comment>
<keyword evidence="16" id="KW-0206">Cytoskeleton</keyword>
<feature type="domain" description="EH" evidence="20">
    <location>
        <begin position="138"/>
        <end position="226"/>
    </location>
</feature>
<dbReference type="GO" id="GO:0005886">
    <property type="term" value="C:plasma membrane"/>
    <property type="evidence" value="ECO:0007669"/>
    <property type="project" value="UniProtKB-SubCell"/>
</dbReference>
<proteinExistence type="inferred from homology"/>
<evidence type="ECO:0000256" key="11">
    <source>
        <dbReference type="ARBA" id="ARBA00022753"/>
    </source>
</evidence>
<evidence type="ECO:0000256" key="12">
    <source>
        <dbReference type="ARBA" id="ARBA00022837"/>
    </source>
</evidence>
<keyword evidence="8" id="KW-0254">Endocytosis</keyword>
<dbReference type="SUPFAM" id="SSF47473">
    <property type="entry name" value="EF-hand"/>
    <property type="match status" value="2"/>
</dbReference>
<name>G9P0P5_HYPAI</name>
<sequence>MPPKIEQKEIETYWNIFSDRTGGGQFLTGEQAAPVLKNSGLRDDQLERVWDLADVDNDGNLDFEEFCVAMRLIFDILNGEYADVPKTLPDWMIPESKAHLVQATKAITGKQPQFEQVEDEDDTPGLKDGFEWYMKPADKAKYEQIYQENRDMRGEVAFASLEDLYDSLDVPDTDIRSAWNLINPSASSSINKDACLAFLHILNNRHDGYRIPRTVPASLRSSFERNQIDYQVDNQRTGVSSRWATRADDSTTTGKKAKFGDQYLTRLGRSGFKTAGTDFSTEKTEDWEEVRLRRQLQDLDDKMRKVEEIAERRKGGKRDTKPALVKKELDQLLDYKRRELRDLEEGKGKSAVGGNLKSISDDLETVREQVDGLEAHLRSREQILEQLQREIEDEKRG</sequence>
<dbReference type="Gene3D" id="1.10.238.10">
    <property type="entry name" value="EF-hand"/>
    <property type="match status" value="2"/>
</dbReference>
<dbReference type="SMART" id="SM00054">
    <property type="entry name" value="EFh"/>
    <property type="match status" value="1"/>
</dbReference>
<dbReference type="Pfam" id="PF12763">
    <property type="entry name" value="EH"/>
    <property type="match status" value="1"/>
</dbReference>
<evidence type="ECO:0000256" key="16">
    <source>
        <dbReference type="ARBA" id="ARBA00023212"/>
    </source>
</evidence>
<dbReference type="CDD" id="cd00052">
    <property type="entry name" value="EH"/>
    <property type="match status" value="1"/>
</dbReference>
<dbReference type="InterPro" id="IPR000261">
    <property type="entry name" value="EH_dom"/>
</dbReference>
<evidence type="ECO:0000256" key="13">
    <source>
        <dbReference type="ARBA" id="ARBA00023054"/>
    </source>
</evidence>
<keyword evidence="10" id="KW-0677">Repeat</keyword>
<reference evidence="22 23" key="1">
    <citation type="journal article" date="2011" name="Genome Biol.">
        <title>Comparative genome sequence analysis underscores mycoparasitism as the ancestral life style of Trichoderma.</title>
        <authorList>
            <person name="Kubicek C.P."/>
            <person name="Herrera-Estrella A."/>
            <person name="Seidl-Seiboth V."/>
            <person name="Martinez D.A."/>
            <person name="Druzhinina I.S."/>
            <person name="Thon M."/>
            <person name="Zeilinger S."/>
            <person name="Casas-Flores S."/>
            <person name="Horwitz B.A."/>
            <person name="Mukherjee P.K."/>
            <person name="Mukherjee M."/>
            <person name="Kredics L."/>
            <person name="Alcaraz L.D."/>
            <person name="Aerts A."/>
            <person name="Antal Z."/>
            <person name="Atanasova L."/>
            <person name="Cervantes-Badillo M.G."/>
            <person name="Challacombe J."/>
            <person name="Chertkov O."/>
            <person name="McCluskey K."/>
            <person name="Coulpier F."/>
            <person name="Deshpande N."/>
            <person name="von Doehren H."/>
            <person name="Ebbole D.J."/>
            <person name="Esquivel-Naranjo E.U."/>
            <person name="Fekete E."/>
            <person name="Flipphi M."/>
            <person name="Glaser F."/>
            <person name="Gomez-Rodriguez E.Y."/>
            <person name="Gruber S."/>
            <person name="Han C."/>
            <person name="Henrissat B."/>
            <person name="Hermosa R."/>
            <person name="Hernandez-Onate M."/>
            <person name="Karaffa L."/>
            <person name="Kosti I."/>
            <person name="Le Crom S."/>
            <person name="Lindquist E."/>
            <person name="Lucas S."/>
            <person name="Luebeck M."/>
            <person name="Luebeck P.S."/>
            <person name="Margeot A."/>
            <person name="Metz B."/>
            <person name="Misra M."/>
            <person name="Nevalainen H."/>
            <person name="Omann M."/>
            <person name="Packer N."/>
            <person name="Perrone G."/>
            <person name="Uresti-Rivera E.E."/>
            <person name="Salamov A."/>
            <person name="Schmoll M."/>
            <person name="Seiboth B."/>
            <person name="Shapiro H."/>
            <person name="Sukno S."/>
            <person name="Tamayo-Ramos J.A."/>
            <person name="Tisch D."/>
            <person name="Wiest A."/>
            <person name="Wilkinson H.H."/>
            <person name="Zhang M."/>
            <person name="Coutinho P.M."/>
            <person name="Kenerley C.M."/>
            <person name="Monte E."/>
            <person name="Baker S.E."/>
            <person name="Grigoriev I.V."/>
        </authorList>
    </citation>
    <scope>NUCLEOTIDE SEQUENCE [LARGE SCALE GENOMIC DNA]</scope>
    <source>
        <strain evidence="23">ATCC 20476 / IMI 206040</strain>
    </source>
</reference>
<evidence type="ECO:0000259" key="21">
    <source>
        <dbReference type="PROSITE" id="PS50222"/>
    </source>
</evidence>
<evidence type="ECO:0000256" key="15">
    <source>
        <dbReference type="ARBA" id="ARBA00023203"/>
    </source>
</evidence>
<feature type="domain" description="EF-hand" evidence="21">
    <location>
        <begin position="41"/>
        <end position="76"/>
    </location>
</feature>
<dbReference type="GO" id="GO:0030479">
    <property type="term" value="C:actin cortical patch"/>
    <property type="evidence" value="ECO:0007669"/>
    <property type="project" value="UniProtKB-SubCell"/>
</dbReference>
<dbReference type="PROSITE" id="PS50222">
    <property type="entry name" value="EF_HAND_2"/>
    <property type="match status" value="1"/>
</dbReference>
<dbReference type="InterPro" id="IPR011992">
    <property type="entry name" value="EF-hand-dom_pair"/>
</dbReference>
<dbReference type="Pfam" id="PF12761">
    <property type="entry name" value="End3"/>
    <property type="match status" value="1"/>
</dbReference>
<feature type="region of interest" description="Disordered" evidence="19">
    <location>
        <begin position="344"/>
        <end position="363"/>
    </location>
</feature>
<dbReference type="AlphaFoldDB" id="G9P0P5"/>
<dbReference type="GO" id="GO:0010008">
    <property type="term" value="C:endosome membrane"/>
    <property type="evidence" value="ECO:0007669"/>
    <property type="project" value="UniProtKB-SubCell"/>
</dbReference>
<dbReference type="EMBL" id="ABDG02000026">
    <property type="protein sequence ID" value="EHK43196.1"/>
    <property type="molecule type" value="Genomic_DNA"/>
</dbReference>
<dbReference type="PROSITE" id="PS50031">
    <property type="entry name" value="EH"/>
    <property type="match status" value="2"/>
</dbReference>
<feature type="domain" description="EH" evidence="20">
    <location>
        <begin position="9"/>
        <end position="99"/>
    </location>
</feature>
<evidence type="ECO:0000256" key="8">
    <source>
        <dbReference type="ARBA" id="ARBA00022583"/>
    </source>
</evidence>
<evidence type="ECO:0000256" key="5">
    <source>
        <dbReference type="ARBA" id="ARBA00011159"/>
    </source>
</evidence>
<keyword evidence="12" id="KW-0106">Calcium</keyword>
<evidence type="ECO:0000256" key="7">
    <source>
        <dbReference type="ARBA" id="ARBA00022490"/>
    </source>
</evidence>
<accession>G9P0P5</accession>
<dbReference type="GO" id="GO:0006897">
    <property type="term" value="P:endocytosis"/>
    <property type="evidence" value="ECO:0007669"/>
    <property type="project" value="UniProtKB-KW"/>
</dbReference>
<evidence type="ECO:0000256" key="9">
    <source>
        <dbReference type="ARBA" id="ARBA00022723"/>
    </source>
</evidence>
<dbReference type="GO" id="GO:0007015">
    <property type="term" value="P:actin filament organization"/>
    <property type="evidence" value="ECO:0007669"/>
    <property type="project" value="InterPro"/>
</dbReference>
<evidence type="ECO:0000313" key="23">
    <source>
        <dbReference type="Proteomes" id="UP000005426"/>
    </source>
</evidence>
<comment type="subunit">
    <text evidence="5">Component of the PAN1 actin cytoskeleton-regulatory complex.</text>
</comment>
<dbReference type="PANTHER" id="PTHR11216">
    <property type="entry name" value="EH DOMAIN"/>
    <property type="match status" value="1"/>
</dbReference>
<evidence type="ECO:0000256" key="3">
    <source>
        <dbReference type="ARBA" id="ARBA00004413"/>
    </source>
</evidence>
<keyword evidence="13" id="KW-0175">Coiled coil</keyword>
<evidence type="ECO:0000256" key="2">
    <source>
        <dbReference type="ARBA" id="ARBA00004134"/>
    </source>
</evidence>
<evidence type="ECO:0000256" key="1">
    <source>
        <dbReference type="ARBA" id="ARBA00004125"/>
    </source>
</evidence>
<dbReference type="GO" id="GO:0005509">
    <property type="term" value="F:calcium ion binding"/>
    <property type="evidence" value="ECO:0007669"/>
    <property type="project" value="InterPro"/>
</dbReference>
<dbReference type="OrthoDB" id="1716625at2759"/>
<keyword evidence="7" id="KW-0963">Cytoplasm</keyword>
<dbReference type="PANTHER" id="PTHR11216:SF74">
    <property type="entry name" value="ACTIN CYTOSKELETON-REGULATORY COMPLEX PROTEIN END3"/>
    <property type="match status" value="1"/>
</dbReference>
<keyword evidence="23" id="KW-1185">Reference proteome</keyword>
<dbReference type="KEGG" id="tatv:25783858"/>